<organism evidence="3 4">
    <name type="scientific">Macrophomina phaseolina</name>
    <dbReference type="NCBI Taxonomy" id="35725"/>
    <lineage>
        <taxon>Eukaryota</taxon>
        <taxon>Fungi</taxon>
        <taxon>Dikarya</taxon>
        <taxon>Ascomycota</taxon>
        <taxon>Pezizomycotina</taxon>
        <taxon>Dothideomycetes</taxon>
        <taxon>Dothideomycetes incertae sedis</taxon>
        <taxon>Botryosphaeriales</taxon>
        <taxon>Botryosphaeriaceae</taxon>
        <taxon>Macrophomina</taxon>
    </lineage>
</organism>
<evidence type="ECO:0000313" key="3">
    <source>
        <dbReference type="EMBL" id="KAH7030049.1"/>
    </source>
</evidence>
<dbReference type="EMBL" id="JAGTJR010000046">
    <property type="protein sequence ID" value="KAH7030049.1"/>
    <property type="molecule type" value="Genomic_DNA"/>
</dbReference>
<accession>A0ABQ8FVM7</accession>
<evidence type="ECO:0000256" key="1">
    <source>
        <dbReference type="SAM" id="MobiDB-lite"/>
    </source>
</evidence>
<evidence type="ECO:0000259" key="2">
    <source>
        <dbReference type="Pfam" id="PF24864"/>
    </source>
</evidence>
<dbReference type="PANTHER" id="PTHR42085">
    <property type="entry name" value="F-BOX DOMAIN-CONTAINING PROTEIN"/>
    <property type="match status" value="1"/>
</dbReference>
<dbReference type="PANTHER" id="PTHR42085:SF2">
    <property type="entry name" value="F-BOX DOMAIN-CONTAINING PROTEIN"/>
    <property type="match status" value="1"/>
</dbReference>
<sequence length="334" mass="36823">MDTFPFMQLPPEIRSIVYHFALGGDRADVFLQARPPEPTATDEPSTSRDANEPSPPLPLTYTAIACRAALQGTTDLATATELDHTDYPLRRTCTRCRRCRPASGPRLSPSSLLLTCRTISREVLAQLYFGTTFVAASSRTLSSFLRQIGPANAARVAALRIPYTHSAHRHPADAVALRAGAWRDRDALAWDVEEPARGMPEVQSLTGLRSLHLLNVVGVAHPSLWLYLGAPGGPVLDGIEDVEDGGWTGGWVVGEDGRAQVNRDCLFAGIENFRRLRGKQVKVKVEVEVVVDHFDYECSEEFRAVVRERLGLTKEVTDSHVKAVREVLTREESD</sequence>
<evidence type="ECO:0000313" key="4">
    <source>
        <dbReference type="Proteomes" id="UP000774617"/>
    </source>
</evidence>
<dbReference type="Proteomes" id="UP000774617">
    <property type="component" value="Unassembled WGS sequence"/>
</dbReference>
<feature type="domain" description="DUF7730" evidence="2">
    <location>
        <begin position="6"/>
        <end position="213"/>
    </location>
</feature>
<proteinExistence type="predicted"/>
<reference evidence="3 4" key="1">
    <citation type="journal article" date="2021" name="Nat. Commun.">
        <title>Genetic determinants of endophytism in the Arabidopsis root mycobiome.</title>
        <authorList>
            <person name="Mesny F."/>
            <person name="Miyauchi S."/>
            <person name="Thiergart T."/>
            <person name="Pickel B."/>
            <person name="Atanasova L."/>
            <person name="Karlsson M."/>
            <person name="Huettel B."/>
            <person name="Barry K.W."/>
            <person name="Haridas S."/>
            <person name="Chen C."/>
            <person name="Bauer D."/>
            <person name="Andreopoulos W."/>
            <person name="Pangilinan J."/>
            <person name="LaButti K."/>
            <person name="Riley R."/>
            <person name="Lipzen A."/>
            <person name="Clum A."/>
            <person name="Drula E."/>
            <person name="Henrissat B."/>
            <person name="Kohler A."/>
            <person name="Grigoriev I.V."/>
            <person name="Martin F.M."/>
            <person name="Hacquard S."/>
        </authorList>
    </citation>
    <scope>NUCLEOTIDE SEQUENCE [LARGE SCALE GENOMIC DNA]</scope>
    <source>
        <strain evidence="3 4">MPI-SDFR-AT-0080</strain>
    </source>
</reference>
<keyword evidence="4" id="KW-1185">Reference proteome</keyword>
<dbReference type="InterPro" id="IPR056632">
    <property type="entry name" value="DUF7730"/>
</dbReference>
<dbReference type="Pfam" id="PF24864">
    <property type="entry name" value="DUF7730"/>
    <property type="match status" value="1"/>
</dbReference>
<gene>
    <name evidence="3" type="ORF">B0J12DRAFT_745325</name>
</gene>
<protein>
    <recommendedName>
        <fullName evidence="2">DUF7730 domain-containing protein</fullName>
    </recommendedName>
</protein>
<comment type="caution">
    <text evidence="3">The sequence shown here is derived from an EMBL/GenBank/DDBJ whole genome shotgun (WGS) entry which is preliminary data.</text>
</comment>
<feature type="region of interest" description="Disordered" evidence="1">
    <location>
        <begin position="35"/>
        <end position="55"/>
    </location>
</feature>
<name>A0ABQ8FVM7_9PEZI</name>
<dbReference type="InterPro" id="IPR038883">
    <property type="entry name" value="AN11006-like"/>
</dbReference>